<dbReference type="GO" id="GO:0005524">
    <property type="term" value="F:ATP binding"/>
    <property type="evidence" value="ECO:0007669"/>
    <property type="project" value="UniProtKB-KW"/>
</dbReference>
<keyword evidence="1" id="KW-0067">ATP-binding</keyword>
<dbReference type="EMBL" id="RWAH01000005">
    <property type="protein sequence ID" value="MMS76481.1"/>
    <property type="molecule type" value="Genomic_DNA"/>
</dbReference>
<gene>
    <name evidence="1" type="ORF">D9O31_07765</name>
</gene>
<accession>A0A403SY39</accession>
<dbReference type="SUPFAM" id="SSF69279">
    <property type="entry name" value="Phage tail proteins"/>
    <property type="match status" value="1"/>
</dbReference>
<sequence length="96" mass="10536">MAELFDSLSMRMDALTADRFGVTVSINGTDCIAVESDFLAEFGPVEGNGKNLVIFTRGMTPRKGDAVVFRGRTYTANRIRRFNGKPQITLEEDDGG</sequence>
<proteinExistence type="predicted"/>
<organism evidence="1">
    <name type="scientific">Salmonella enterica</name>
    <name type="common">Salmonella choleraesuis</name>
    <dbReference type="NCBI Taxonomy" id="28901"/>
    <lineage>
        <taxon>Bacteria</taxon>
        <taxon>Pseudomonadati</taxon>
        <taxon>Pseudomonadota</taxon>
        <taxon>Gammaproteobacteria</taxon>
        <taxon>Enterobacterales</taxon>
        <taxon>Enterobacteriaceae</taxon>
        <taxon>Salmonella</taxon>
    </lineage>
</organism>
<evidence type="ECO:0000313" key="1">
    <source>
        <dbReference type="EMBL" id="MMS76481.1"/>
    </source>
</evidence>
<dbReference type="Proteomes" id="UP000839526">
    <property type="component" value="Unassembled WGS sequence"/>
</dbReference>
<keyword evidence="1" id="KW-0547">Nucleotide-binding</keyword>
<dbReference type="InterPro" id="IPR025601">
    <property type="entry name" value="ATP-bd_sugar_transptr-like"/>
</dbReference>
<dbReference type="Gene3D" id="2.40.10.210">
    <property type="entry name" value="Phage tail proteins (gpFII-like)"/>
    <property type="match status" value="1"/>
</dbReference>
<dbReference type="AlphaFoldDB" id="A0A403SY39"/>
<dbReference type="Pfam" id="PF13856">
    <property type="entry name" value="Gifsy-2"/>
    <property type="match status" value="1"/>
</dbReference>
<reference evidence="1" key="1">
    <citation type="submission" date="2018-10" db="EMBL/GenBank/DDBJ databases">
        <authorList>
            <consortium name="PulseNet: The National Subtyping Network for Foodborne Disease Surveillance"/>
            <person name="Tarr C.L."/>
            <person name="Trees E."/>
            <person name="Katz L.S."/>
            <person name="Carleton-Romer H.A."/>
            <person name="Stroika S."/>
            <person name="Kucerova Z."/>
            <person name="Roache K.F."/>
            <person name="Sabol A.L."/>
            <person name="Besser J."/>
            <person name="Gerner-Smidt P."/>
        </authorList>
    </citation>
    <scope>NUCLEOTIDE SEQUENCE [LARGE SCALE GENOMIC DNA]</scope>
    <source>
        <strain evidence="1">PNUSAS052121</strain>
    </source>
</reference>
<name>A0A403SY39_SALER</name>
<protein>
    <submittedName>
        <fullName evidence="1">ATP-binding protein</fullName>
    </submittedName>
</protein>
<comment type="caution">
    <text evidence="1">The sequence shown here is derived from an EMBL/GenBank/DDBJ whole genome shotgun (WGS) entry which is preliminary data.</text>
</comment>